<feature type="compositionally biased region" description="Acidic residues" evidence="1">
    <location>
        <begin position="427"/>
        <end position="437"/>
    </location>
</feature>
<evidence type="ECO:0000256" key="3">
    <source>
        <dbReference type="SAM" id="SignalP"/>
    </source>
</evidence>
<proteinExistence type="predicted"/>
<feature type="compositionally biased region" description="Low complexity" evidence="1">
    <location>
        <begin position="256"/>
        <end position="271"/>
    </location>
</feature>
<feature type="transmembrane region" description="Helical" evidence="2">
    <location>
        <begin position="273"/>
        <end position="298"/>
    </location>
</feature>
<dbReference type="Proteomes" id="UP000183567">
    <property type="component" value="Unassembled WGS sequence"/>
</dbReference>
<feature type="region of interest" description="Disordered" evidence="1">
    <location>
        <begin position="415"/>
        <end position="451"/>
    </location>
</feature>
<keyword evidence="2" id="KW-0812">Transmembrane</keyword>
<evidence type="ECO:0008006" key="6">
    <source>
        <dbReference type="Google" id="ProtNLM"/>
    </source>
</evidence>
<evidence type="ECO:0000256" key="2">
    <source>
        <dbReference type="SAM" id="Phobius"/>
    </source>
</evidence>
<feature type="chain" id="PRO_5013289691" description="Mid2 domain-containing protein" evidence="3">
    <location>
        <begin position="25"/>
        <end position="451"/>
    </location>
</feature>
<feature type="region of interest" description="Disordered" evidence="1">
    <location>
        <begin position="238"/>
        <end position="271"/>
    </location>
</feature>
<name>A0A1J8PII8_9AGAM</name>
<feature type="region of interest" description="Disordered" evidence="1">
    <location>
        <begin position="307"/>
        <end position="380"/>
    </location>
</feature>
<feature type="compositionally biased region" description="Basic and acidic residues" evidence="1">
    <location>
        <begin position="307"/>
        <end position="319"/>
    </location>
</feature>
<feature type="signal peptide" evidence="3">
    <location>
        <begin position="1"/>
        <end position="24"/>
    </location>
</feature>
<keyword evidence="2" id="KW-1133">Transmembrane helix</keyword>
<evidence type="ECO:0000313" key="4">
    <source>
        <dbReference type="EMBL" id="OJA08391.1"/>
    </source>
</evidence>
<feature type="compositionally biased region" description="Polar residues" evidence="1">
    <location>
        <begin position="238"/>
        <end position="247"/>
    </location>
</feature>
<dbReference type="EMBL" id="LVVM01006306">
    <property type="protein sequence ID" value="OJA08391.1"/>
    <property type="molecule type" value="Genomic_DNA"/>
</dbReference>
<dbReference type="AlphaFoldDB" id="A0A1J8PII8"/>
<keyword evidence="3" id="KW-0732">Signal</keyword>
<comment type="caution">
    <text evidence="4">The sequence shown here is derived from an EMBL/GenBank/DDBJ whole genome shotgun (WGS) entry which is preliminary data.</text>
</comment>
<keyword evidence="5" id="KW-1185">Reference proteome</keyword>
<dbReference type="STRING" id="180088.A0A1J8PII8"/>
<evidence type="ECO:0000313" key="5">
    <source>
        <dbReference type="Proteomes" id="UP000183567"/>
    </source>
</evidence>
<dbReference type="OrthoDB" id="3267813at2759"/>
<keyword evidence="2" id="KW-0472">Membrane</keyword>
<organism evidence="4 5">
    <name type="scientific">Rhizopogon vesiculosus</name>
    <dbReference type="NCBI Taxonomy" id="180088"/>
    <lineage>
        <taxon>Eukaryota</taxon>
        <taxon>Fungi</taxon>
        <taxon>Dikarya</taxon>
        <taxon>Basidiomycota</taxon>
        <taxon>Agaricomycotina</taxon>
        <taxon>Agaricomycetes</taxon>
        <taxon>Agaricomycetidae</taxon>
        <taxon>Boletales</taxon>
        <taxon>Suillineae</taxon>
        <taxon>Rhizopogonaceae</taxon>
        <taxon>Rhizopogon</taxon>
    </lineage>
</organism>
<accession>A0A1J8PII8</accession>
<protein>
    <recommendedName>
        <fullName evidence="6">Mid2 domain-containing protein</fullName>
    </recommendedName>
</protein>
<evidence type="ECO:0000256" key="1">
    <source>
        <dbReference type="SAM" id="MobiDB-lite"/>
    </source>
</evidence>
<gene>
    <name evidence="4" type="ORF">AZE42_00978</name>
</gene>
<sequence>MSRRSLAALELAFYFSLYSPLVSSYTWSFTSTPQQCANLSLQITGSGSPPYNILIIPYGPTPLPNNTEVRTMVYQPFSGDSTSTSFQLKFPATSQFVAVVSDSTGFGSGGTSVAASVMSSSDSSCYNPNQTVAPDFPFNIYPTNQVVQCSATRLWWNPDQVEGTPSFQGVIPGGQSFSIPQGTITQVSNEGTGFSWVPSVREGSTLIVVAGDDRGLGSGGSGVYTVSQGIYPNSSCLTDTSPSSTLGSPAGGLYPTNASGAETTGTTGSKTNVGAIVGGVIGGLAAVVIFALAGFYLIRRRTAAVESKERPVDLLHGDPDDQDPEPAEGHYYRPEPFLATEPTDVSSAYAREDARSTVMSSSRYGTSDRRESGITSFDMRSATPDYEMGMVGGTTIPSSSRKSGMPRVLRPVNIIQHDDGGAASEAAEGEGEGEPETVELPPAYTNIQKKT</sequence>
<reference evidence="4 5" key="1">
    <citation type="submission" date="2016-03" db="EMBL/GenBank/DDBJ databases">
        <title>Comparative genomics of the ectomycorrhizal sister species Rhizopogon vinicolor and Rhizopogon vesiculosus (Basidiomycota: Boletales) reveals a divergence of the mating type B locus.</title>
        <authorList>
            <person name="Mujic A.B."/>
            <person name="Kuo A."/>
            <person name="Tritt A."/>
            <person name="Lipzen A."/>
            <person name="Chen C."/>
            <person name="Johnson J."/>
            <person name="Sharma A."/>
            <person name="Barry K."/>
            <person name="Grigoriev I.V."/>
            <person name="Spatafora J.W."/>
        </authorList>
    </citation>
    <scope>NUCLEOTIDE SEQUENCE [LARGE SCALE GENOMIC DNA]</scope>
    <source>
        <strain evidence="4 5">AM-OR11-056</strain>
    </source>
</reference>